<dbReference type="SUPFAM" id="SSF52540">
    <property type="entry name" value="P-loop containing nucleoside triphosphate hydrolases"/>
    <property type="match status" value="1"/>
</dbReference>
<dbReference type="InterPro" id="IPR027417">
    <property type="entry name" value="P-loop_NTPase"/>
</dbReference>
<dbReference type="CDD" id="cd09205">
    <property type="entry name" value="PLDc_N_DEXD_b3"/>
    <property type="match status" value="1"/>
</dbReference>
<name>A0ABX4MQK2_9RHOB</name>
<comment type="caution">
    <text evidence="3">The sequence shown here is derived from an EMBL/GenBank/DDBJ whole genome shotgun (WGS) entry which is preliminary data.</text>
</comment>
<protein>
    <submittedName>
        <fullName evidence="3">DUF3427 domain-containing protein</fullName>
    </submittedName>
</protein>
<dbReference type="PANTHER" id="PTHR47962">
    <property type="entry name" value="ATP-DEPENDENT HELICASE LHR-RELATED-RELATED"/>
    <property type="match status" value="1"/>
</dbReference>
<keyword evidence="4" id="KW-1185">Reference proteome</keyword>
<evidence type="ECO:0000313" key="4">
    <source>
        <dbReference type="Proteomes" id="UP000231702"/>
    </source>
</evidence>
<dbReference type="PROSITE" id="PS51194">
    <property type="entry name" value="HELICASE_CTER"/>
    <property type="match status" value="1"/>
</dbReference>
<dbReference type="Gene3D" id="3.30.870.10">
    <property type="entry name" value="Endonuclease Chain A"/>
    <property type="match status" value="1"/>
</dbReference>
<dbReference type="InterPro" id="IPR001650">
    <property type="entry name" value="Helicase_C-like"/>
</dbReference>
<dbReference type="Pfam" id="PF04851">
    <property type="entry name" value="ResIII"/>
    <property type="match status" value="1"/>
</dbReference>
<dbReference type="Pfam" id="PF11907">
    <property type="entry name" value="DUF3427"/>
    <property type="match status" value="1"/>
</dbReference>
<feature type="domain" description="Helicase ATP-binding" evidence="1">
    <location>
        <begin position="233"/>
        <end position="383"/>
    </location>
</feature>
<dbReference type="InterPro" id="IPR052511">
    <property type="entry name" value="ATP-dep_Helicase"/>
</dbReference>
<dbReference type="CDD" id="cd18032">
    <property type="entry name" value="DEXHc_RE_I_III_res"/>
    <property type="match status" value="1"/>
</dbReference>
<dbReference type="SMART" id="SM00487">
    <property type="entry name" value="DEXDc"/>
    <property type="match status" value="1"/>
</dbReference>
<dbReference type="CDD" id="cd18799">
    <property type="entry name" value="SF2_C_EcoAI-like"/>
    <property type="match status" value="1"/>
</dbReference>
<reference evidence="3 4" key="1">
    <citation type="journal article" date="2018" name="Int. J. Syst. Evol. Microbiol.">
        <title>Pseudooceanicola lipolyticus sp. nov., a marine alphaproteobacterium, reclassification of Oceanicola flagellatus as Pseudooceanicola flagellatus comb. nov. and emended description of the genus Pseudooceanicola.</title>
        <authorList>
            <person name="Huang M.-M."/>
            <person name="Guo L.-L."/>
            <person name="Wu Y.-H."/>
            <person name="Lai Q.-L."/>
            <person name="Shao Z.-Z."/>
            <person name="Wang C.-S."/>
            <person name="Wu M."/>
            <person name="Xu X.-W."/>
        </authorList>
    </citation>
    <scope>NUCLEOTIDE SEQUENCE [LARGE SCALE GENOMIC DNA]</scope>
    <source>
        <strain evidence="3 4">Ar-45</strain>
    </source>
</reference>
<dbReference type="Gene3D" id="3.40.50.300">
    <property type="entry name" value="P-loop containing nucleotide triphosphate hydrolases"/>
    <property type="match status" value="2"/>
</dbReference>
<evidence type="ECO:0000259" key="2">
    <source>
        <dbReference type="PROSITE" id="PS51194"/>
    </source>
</evidence>
<accession>A0ABX4MQK2</accession>
<dbReference type="SMART" id="SM00490">
    <property type="entry name" value="HELICc"/>
    <property type="match status" value="1"/>
</dbReference>
<proteinExistence type="predicted"/>
<sequence length="912" mass="101428">MQMLGALAGALSSGMSRLRTSTAFGHFHFVLDDRGRLTTGGADPLLPLLGEHIDRATSVDLAVAFAMDSGVALLEPWLRELLTRKGRLRIIVGDYLDTTDPAALRRLLDLDGAELFVFETRGLSFHPKAWLFRAADASGMAVVGSSNLSKSALEEGVEWNLHSEAATDQVADAFEDLLRRPQVTPLTEEWVESYARRRRAQPLPEFSRKMVEDEGPPPEPHPIQVEALEALRATRQTGHRAGLVVLATGLGKTWLAAFDTQRANAGRVLFVAHRDEILTQAMSAFRKVRPQARMGRYSGTEKEADADILFASIQTLGRAQHLRRFASDHFDYIVVDEFHHAAARTYQNLIDHFTPRFLLGLTATPDRTDGGDLLGLCGENLVYECDLFRGIEAGRLSPFHYFGVPDDIDYAQIPWRSGQFDPTELEAQLATTARAENALEQFRKRAKGPAIGFCCSKRHADYMAQFFRDAGLRAVAVHSGEDSAPRASSLTQLGAGELDILFAVDMFNEGVDVPEIGTVLMLRPTESAIIWLQQLGRGLRKVEGKVLQVIDYIGNHRSFLTKVATLTGAGAGDRSITRKLDEWERGELTIPPGCEVTYELKTIDILRTLLKPREGAAELEAFYLDFRDRQGVRPTAIEVFRNGFDPRATGHGSWFSFIRDMGDPLPEEVFASHARLLADIERPKRYTAEALAAIEAILAGQQPRSGTEALAFDPHFSDGRDGWQLTRPSRGAALLELAQELIAWRKAETPGTEVAEPEAPFVHRSKGLQLWQRYLAPEIAEAFGVEYKQNVWRTGILPIREKNALILLANVSTQDLVYENGFLAPNRLRWFSQNRTTQNGHHGRIISGKEDEEVHLFVRRGNKVNGKVNPFIYCGKPRFLSWEGEKPIAVTWQLTEPVPMALQPELGVPGPA</sequence>
<dbReference type="Pfam" id="PF00271">
    <property type="entry name" value="Helicase_C"/>
    <property type="match status" value="1"/>
</dbReference>
<feature type="domain" description="Helicase C-terminal" evidence="2">
    <location>
        <begin position="438"/>
        <end position="604"/>
    </location>
</feature>
<dbReference type="EMBL" id="PGTD01000013">
    <property type="protein sequence ID" value="PJE30346.1"/>
    <property type="molecule type" value="Genomic_DNA"/>
</dbReference>
<dbReference type="PANTHER" id="PTHR47962:SF4">
    <property type="entry name" value="HELICASE"/>
    <property type="match status" value="1"/>
</dbReference>
<organism evidence="3 4">
    <name type="scientific">Pseudooceanicola antarcticus</name>
    <dbReference type="NCBI Taxonomy" id="1247613"/>
    <lineage>
        <taxon>Bacteria</taxon>
        <taxon>Pseudomonadati</taxon>
        <taxon>Pseudomonadota</taxon>
        <taxon>Alphaproteobacteria</taxon>
        <taxon>Rhodobacterales</taxon>
        <taxon>Paracoccaceae</taxon>
        <taxon>Pseudooceanicola</taxon>
    </lineage>
</organism>
<dbReference type="Proteomes" id="UP000231702">
    <property type="component" value="Unassembled WGS sequence"/>
</dbReference>
<dbReference type="InterPro" id="IPR014001">
    <property type="entry name" value="Helicase_ATP-bd"/>
</dbReference>
<dbReference type="PROSITE" id="PS51192">
    <property type="entry name" value="HELICASE_ATP_BIND_1"/>
    <property type="match status" value="1"/>
</dbReference>
<gene>
    <name evidence="3" type="ORF">CVM39_06455</name>
</gene>
<evidence type="ECO:0000313" key="3">
    <source>
        <dbReference type="EMBL" id="PJE30346.1"/>
    </source>
</evidence>
<dbReference type="InterPro" id="IPR021835">
    <property type="entry name" value="DUF3427"/>
</dbReference>
<evidence type="ECO:0000259" key="1">
    <source>
        <dbReference type="PROSITE" id="PS51192"/>
    </source>
</evidence>
<dbReference type="InterPro" id="IPR006935">
    <property type="entry name" value="Helicase/UvrB_N"/>
</dbReference>
<dbReference type="SUPFAM" id="SSF56024">
    <property type="entry name" value="Phospholipase D/nuclease"/>
    <property type="match status" value="1"/>
</dbReference>